<dbReference type="PANTHER" id="PTHR46708">
    <property type="entry name" value="TENASCIN"/>
    <property type="match status" value="1"/>
</dbReference>
<organism evidence="3 4">
    <name type="scientific">Stichopus japonicus</name>
    <name type="common">Sea cucumber</name>
    <dbReference type="NCBI Taxonomy" id="307972"/>
    <lineage>
        <taxon>Eukaryota</taxon>
        <taxon>Metazoa</taxon>
        <taxon>Echinodermata</taxon>
        <taxon>Eleutherozoa</taxon>
        <taxon>Echinozoa</taxon>
        <taxon>Holothuroidea</taxon>
        <taxon>Aspidochirotacea</taxon>
        <taxon>Aspidochirotida</taxon>
        <taxon>Stichopodidae</taxon>
        <taxon>Apostichopus</taxon>
    </lineage>
</organism>
<name>A0A2G8K6N7_STIJA</name>
<dbReference type="SUPFAM" id="SSF49265">
    <property type="entry name" value="Fibronectin type III"/>
    <property type="match status" value="5"/>
</dbReference>
<proteinExistence type="predicted"/>
<feature type="domain" description="Fibronectin type-III" evidence="2">
    <location>
        <begin position="313"/>
        <end position="401"/>
    </location>
</feature>
<dbReference type="OrthoDB" id="114660at2759"/>
<comment type="caution">
    <text evidence="3">The sequence shown here is derived from an EMBL/GenBank/DDBJ whole genome shotgun (WGS) entry which is preliminary data.</text>
</comment>
<feature type="domain" description="Fibronectin type-III" evidence="2">
    <location>
        <begin position="575"/>
        <end position="661"/>
    </location>
</feature>
<dbReference type="Pfam" id="PF00041">
    <property type="entry name" value="fn3"/>
    <property type="match status" value="7"/>
</dbReference>
<feature type="domain" description="Fibronectin type-III" evidence="2">
    <location>
        <begin position="488"/>
        <end position="574"/>
    </location>
</feature>
<dbReference type="EMBL" id="MRZV01000838">
    <property type="protein sequence ID" value="PIK43615.1"/>
    <property type="molecule type" value="Genomic_DNA"/>
</dbReference>
<evidence type="ECO:0000313" key="4">
    <source>
        <dbReference type="Proteomes" id="UP000230750"/>
    </source>
</evidence>
<dbReference type="InterPro" id="IPR050991">
    <property type="entry name" value="ECM_Regulatory_Proteins"/>
</dbReference>
<feature type="domain" description="Fibronectin type-III" evidence="2">
    <location>
        <begin position="31"/>
        <end position="124"/>
    </location>
</feature>
<dbReference type="PANTHER" id="PTHR46708:SF2">
    <property type="entry name" value="FIBRONECTIN TYPE-III DOMAIN-CONTAINING PROTEIN"/>
    <property type="match status" value="1"/>
</dbReference>
<feature type="domain" description="Fibronectin type-III" evidence="2">
    <location>
        <begin position="131"/>
        <end position="234"/>
    </location>
</feature>
<dbReference type="CDD" id="cd00063">
    <property type="entry name" value="FN3"/>
    <property type="match status" value="7"/>
</dbReference>
<dbReference type="Proteomes" id="UP000230750">
    <property type="component" value="Unassembled WGS sequence"/>
</dbReference>
<accession>A0A2G8K6N7</accession>
<dbReference type="InterPro" id="IPR036116">
    <property type="entry name" value="FN3_sf"/>
</dbReference>
<dbReference type="SMART" id="SM00060">
    <property type="entry name" value="FN3"/>
    <property type="match status" value="9"/>
</dbReference>
<dbReference type="InterPro" id="IPR003961">
    <property type="entry name" value="FN3_dom"/>
</dbReference>
<gene>
    <name evidence="3" type="ORF">BSL78_19526</name>
</gene>
<evidence type="ECO:0000256" key="1">
    <source>
        <dbReference type="ARBA" id="ARBA00022737"/>
    </source>
</evidence>
<reference evidence="3 4" key="1">
    <citation type="journal article" date="2017" name="PLoS Biol.">
        <title>The sea cucumber genome provides insights into morphological evolution and visceral regeneration.</title>
        <authorList>
            <person name="Zhang X."/>
            <person name="Sun L."/>
            <person name="Yuan J."/>
            <person name="Sun Y."/>
            <person name="Gao Y."/>
            <person name="Zhang L."/>
            <person name="Li S."/>
            <person name="Dai H."/>
            <person name="Hamel J.F."/>
            <person name="Liu C."/>
            <person name="Yu Y."/>
            <person name="Liu S."/>
            <person name="Lin W."/>
            <person name="Guo K."/>
            <person name="Jin S."/>
            <person name="Xu P."/>
            <person name="Storey K.B."/>
            <person name="Huan P."/>
            <person name="Zhang T."/>
            <person name="Zhou Y."/>
            <person name="Zhang J."/>
            <person name="Lin C."/>
            <person name="Li X."/>
            <person name="Xing L."/>
            <person name="Huo D."/>
            <person name="Sun M."/>
            <person name="Wang L."/>
            <person name="Mercier A."/>
            <person name="Li F."/>
            <person name="Yang H."/>
            <person name="Xiang J."/>
        </authorList>
    </citation>
    <scope>NUCLEOTIDE SEQUENCE [LARGE SCALE GENOMIC DNA]</scope>
    <source>
        <strain evidence="3">Shaxun</strain>
        <tissue evidence="3">Muscle</tissue>
    </source>
</reference>
<keyword evidence="4" id="KW-1185">Reference proteome</keyword>
<sequence>MLVSRFIDKNLKLYNQSFEPSGSKKLHTASAPENFQLVDVTTNSITLSWNDPPLVGAEKLKGYRLNYREASDRKEKKLTLRKTQTTYTVADLAEGTAYVFSVFAKTQDGVGRGSDELEVSTLSTAVEEPTVPGVPQFFDALPGIDSIFARWVQPEGDDFTGYILGIGRDSPDETTVELGPSVNTHTFRDLEPGTNYVLAIRAVNAVGPSQVALLNSYIEQQRPNPPESFTTVPSVYSIEASWAPAGDDIRSFIVGIGINDLEEDTLEINWDENYYVFEDLTPGTLYLVSVRAVNENGPGEAAIDKVTTEELLTPSPPVIDSVESTEDSITVRWIAPTEEVTGYEITLDPLGTETAGGDVTSFTFSDLAADTEYVLRIKAVNEVGSSTPSEQSVATDPLGPPQSPTITDLQATSDSIFVEWQSVDPNVIRFEITLVGIDRQALGVLENSHTFTNLDPNTEYTIEVRSLSPGGSSEAATSRIYTEPLNIPPAPIIESDSSTTDSITINWRRASEDVFSYEISIDGSSPIPLGPEETSYTFTNLESSTEYFIALAVTNLGGVSPPATERLSTEAPSPLPKPIIRSAEATTDTIAIMWEQPIEPIQSYELTLVGNDPVTLGKQETSYTFFNLQPDTRYTVELRVFNEGGPSSPARSRITTDALPPTEAPIIDVSANEYRVRDFEAEIHGQTVILRWEPPTDEEDETLLGYLLKIDADAISLSTSLRLHYRQNSYTFRNLEPLVEFHAILEPIRRELPTAPSAVTFTTYVSRFVPPRVLSVEILTSSSARIVWMDPTVSPVTGVTDSRYYSLRYRPVQGRYGVRILGPDDRGGCHLRLQRCCQKHDSVREYVLVWSKFGYGGRRQSWGKVQEEVVREKTEMGEVVGGGDEGVVVCLEEKKKQMGDGVGGADGQAPRLLTVVQLMLDFPNYIHATLNWLPPLERTEEVSVSAQGGILTEAIGNKERQGKRGGGRGSWDGGQILGVEEGNCVSETDSVTQRITETRERGGGVPPLGVPLPFCDEYLSQYACPGQPWYKGTTGTVHTVMLYLHSRGTSAVAAVPNAKQNPGCGAVSEAAPCTKVYNRVMDALKEARHAGFMLRVPQPILQGGWLLQQQAMWRIYVKNMQMEREKNFHKNRHFCLPSSSASHIKLIS</sequence>
<dbReference type="InterPro" id="IPR013783">
    <property type="entry name" value="Ig-like_fold"/>
</dbReference>
<keyword evidence="1" id="KW-0677">Repeat</keyword>
<feature type="domain" description="Fibronectin type-III" evidence="2">
    <location>
        <begin position="403"/>
        <end position="485"/>
    </location>
</feature>
<protein>
    <recommendedName>
        <fullName evidence="2">Fibronectin type-III domain-containing protein</fullName>
    </recommendedName>
</protein>
<evidence type="ECO:0000313" key="3">
    <source>
        <dbReference type="EMBL" id="PIK43615.1"/>
    </source>
</evidence>
<dbReference type="AlphaFoldDB" id="A0A2G8K6N7"/>
<evidence type="ECO:0000259" key="2">
    <source>
        <dbReference type="PROSITE" id="PS50853"/>
    </source>
</evidence>
<dbReference type="PROSITE" id="PS50853">
    <property type="entry name" value="FN3"/>
    <property type="match status" value="6"/>
</dbReference>
<dbReference type="Gene3D" id="2.60.40.10">
    <property type="entry name" value="Immunoglobulins"/>
    <property type="match status" value="7"/>
</dbReference>